<keyword evidence="3" id="KW-1185">Reference proteome</keyword>
<dbReference type="AlphaFoldDB" id="A0A172TE56"/>
<sequence length="290" mass="32206">MSVQTISIRVDHVGIIGTDLARMTDTYKKLGFYTSPPSAMDAGVIGQSAPSWNTHYVFDRGYVELIASSGKDHLASYLDKYAGIHTLAVATTNAETSRTQLQEAKLDPQAVLHASRPAAHGELQGTASFRWFGFVQSSFPEGLVCYVEQLTPELIFQPKRHRHPNGANALAEVFIYVPAEQMDEVVRRYALLEKKEKNSAVGSSRPPFWCDKVTFLDEAGLQNRFPGEHIPKAARVIGMLLEVEDLNVVQQRLTANKVPHRQQDWDQHAEVWVDSASAEGCLIAFQASIQ</sequence>
<feature type="domain" description="Glyoxalase-like" evidence="1">
    <location>
        <begin position="10"/>
        <end position="189"/>
    </location>
</feature>
<dbReference type="InterPro" id="IPR029068">
    <property type="entry name" value="Glyas_Bleomycin-R_OHBP_Dase"/>
</dbReference>
<dbReference type="PATRIC" id="fig|1178515.4.peg.216"/>
<dbReference type="InterPro" id="IPR025870">
    <property type="entry name" value="Glyoxalase-like_dom"/>
</dbReference>
<dbReference type="SUPFAM" id="SSF54593">
    <property type="entry name" value="Glyoxalase/Bleomycin resistance protein/Dihydroxybiphenyl dioxygenase"/>
    <property type="match status" value="1"/>
</dbReference>
<evidence type="ECO:0000259" key="1">
    <source>
        <dbReference type="Pfam" id="PF13468"/>
    </source>
</evidence>
<dbReference type="RefSeq" id="WP_068603494.1">
    <property type="nucleotide sequence ID" value="NZ_CP011388.1"/>
</dbReference>
<organism evidence="2 3">
    <name type="scientific">Paenibacillus swuensis</name>
    <dbReference type="NCBI Taxonomy" id="1178515"/>
    <lineage>
        <taxon>Bacteria</taxon>
        <taxon>Bacillati</taxon>
        <taxon>Bacillota</taxon>
        <taxon>Bacilli</taxon>
        <taxon>Bacillales</taxon>
        <taxon>Paenibacillaceae</taxon>
        <taxon>Paenibacillus</taxon>
    </lineage>
</organism>
<gene>
    <name evidence="2" type="ORF">SY83_01215</name>
</gene>
<evidence type="ECO:0000313" key="2">
    <source>
        <dbReference type="EMBL" id="ANE45177.1"/>
    </source>
</evidence>
<dbReference type="EMBL" id="CP011388">
    <property type="protein sequence ID" value="ANE45177.1"/>
    <property type="molecule type" value="Genomic_DNA"/>
</dbReference>
<dbReference type="OrthoDB" id="9111355at2"/>
<protein>
    <recommendedName>
        <fullName evidence="1">Glyoxalase-like domain-containing protein</fullName>
    </recommendedName>
</protein>
<evidence type="ECO:0000313" key="3">
    <source>
        <dbReference type="Proteomes" id="UP000076927"/>
    </source>
</evidence>
<dbReference type="KEGG" id="pswu:SY83_01215"/>
<dbReference type="STRING" id="1178515.SY83_01215"/>
<name>A0A172TE56_9BACL</name>
<dbReference type="Proteomes" id="UP000076927">
    <property type="component" value="Chromosome"/>
</dbReference>
<dbReference type="Pfam" id="PF13468">
    <property type="entry name" value="Glyoxalase_3"/>
    <property type="match status" value="1"/>
</dbReference>
<dbReference type="Gene3D" id="3.10.180.10">
    <property type="entry name" value="2,3-Dihydroxybiphenyl 1,2-Dioxygenase, domain 1"/>
    <property type="match status" value="1"/>
</dbReference>
<proteinExistence type="predicted"/>
<accession>A0A172TE56</accession>
<reference evidence="2 3" key="1">
    <citation type="submission" date="2015-01" db="EMBL/GenBank/DDBJ databases">
        <title>Paenibacillus swuensis/DY6/whole genome sequencing.</title>
        <authorList>
            <person name="Kim M.K."/>
            <person name="Srinivasan S."/>
            <person name="Lee J.-J."/>
        </authorList>
    </citation>
    <scope>NUCLEOTIDE SEQUENCE [LARGE SCALE GENOMIC DNA]</scope>
    <source>
        <strain evidence="2 3">DY6</strain>
    </source>
</reference>